<feature type="chain" id="PRO_5047377382" evidence="1">
    <location>
        <begin position="25"/>
        <end position="568"/>
    </location>
</feature>
<comment type="caution">
    <text evidence="3">The sequence shown here is derived from an EMBL/GenBank/DDBJ whole genome shotgun (WGS) entry which is preliminary data.</text>
</comment>
<evidence type="ECO:0000256" key="1">
    <source>
        <dbReference type="SAM" id="SignalP"/>
    </source>
</evidence>
<accession>A0ABU7H2U8</accession>
<sequence length="568" mass="65328">MKKNRLKVLLFSLAILFALPSAMAQNQRPTPVYKLADTLRGTLTPERTWWDVQRYDVTIKADFATKSTQGSNRITYKVVKNNSGAIKMQIDLKAPLKIEKVVYNDKKALKFEPKNGVWYISMPAQKNGEENSVTVYFNGKPQEAVRPPWEGGWSFKTDSLNRPWMTVTCQGGAGASIWYPNKDHQSDEPNNGASLTMIVPDNLVGVANGKLEYKRSNGDGTTSYKWNVINPINNYCLIPYIGSYVNFKEVYAGEKGNLDLDYWVLDYNLEKAKNYLPKQVKNMLKSFEHWFGPYPFYEDGFKLVDVNYPGMEHQSAVSYGNQYKYGYGGRDQSGTGWGLLFDFIVIHESGHEWFGNNITTNDLADMWVHEGFTNYSETLFVDYIFGKDAADAYNHGVRRGIRNDKPIIPQYSVNAQGSGDMYPKASNMIHSIRHSVNDDVLFRDLLRSMNKDFYHQTVNSSDIENYISQKTKFNYSKVFDQYLRNTSIPNLEYYFSRDRKKVFFRYTNCIKGFNLPLTLKNPALKIKIFPTDEWSSYDLKANETDLFNPDDIVKQYYIGAKQVQPISN</sequence>
<name>A0ABU7H2U8_9SPHI</name>
<dbReference type="Gene3D" id="2.60.40.1730">
    <property type="entry name" value="tricorn interacting facor f3 domain"/>
    <property type="match status" value="1"/>
</dbReference>
<keyword evidence="4" id="KW-1185">Reference proteome</keyword>
<dbReference type="GO" id="GO:0004177">
    <property type="term" value="F:aminopeptidase activity"/>
    <property type="evidence" value="ECO:0007669"/>
    <property type="project" value="UniProtKB-KW"/>
</dbReference>
<evidence type="ECO:0000313" key="4">
    <source>
        <dbReference type="Proteomes" id="UP001337681"/>
    </source>
</evidence>
<dbReference type="Gene3D" id="1.10.390.10">
    <property type="entry name" value="Neutral Protease Domain 2"/>
    <property type="match status" value="1"/>
</dbReference>
<feature type="domain" description="Peptidase M1 membrane alanine aminopeptidase" evidence="2">
    <location>
        <begin position="293"/>
        <end position="482"/>
    </location>
</feature>
<reference evidence="3 4" key="1">
    <citation type="submission" date="2024-01" db="EMBL/GenBank/DDBJ databases">
        <title>Pedobacter sp. nov., isolated from oil-contaminated soil.</title>
        <authorList>
            <person name="Le N.T.T."/>
        </authorList>
    </citation>
    <scope>NUCLEOTIDE SEQUENCE [LARGE SCALE GENOMIC DNA]</scope>
    <source>
        <strain evidence="3 4">VNH31</strain>
    </source>
</reference>
<evidence type="ECO:0000313" key="3">
    <source>
        <dbReference type="EMBL" id="MEE1885377.1"/>
    </source>
</evidence>
<organism evidence="3 4">
    <name type="scientific">Pedobacter flavus</name>
    <dbReference type="NCBI Taxonomy" id="3113906"/>
    <lineage>
        <taxon>Bacteria</taxon>
        <taxon>Pseudomonadati</taxon>
        <taxon>Bacteroidota</taxon>
        <taxon>Sphingobacteriia</taxon>
        <taxon>Sphingobacteriales</taxon>
        <taxon>Sphingobacteriaceae</taxon>
        <taxon>Pedobacter</taxon>
    </lineage>
</organism>
<dbReference type="PANTHER" id="PTHR45726:SF3">
    <property type="entry name" value="LEUKOTRIENE A-4 HYDROLASE"/>
    <property type="match status" value="1"/>
</dbReference>
<feature type="signal peptide" evidence="1">
    <location>
        <begin position="1"/>
        <end position="24"/>
    </location>
</feature>
<protein>
    <submittedName>
        <fullName evidence="3">M1 family metallopeptidase</fullName>
        <ecNumber evidence="3">3.4.11.-</ecNumber>
    </submittedName>
</protein>
<dbReference type="EC" id="3.4.11.-" evidence="3"/>
<dbReference type="EMBL" id="JAZDQU010000002">
    <property type="protein sequence ID" value="MEE1885377.1"/>
    <property type="molecule type" value="Genomic_DNA"/>
</dbReference>
<dbReference type="InterPro" id="IPR014782">
    <property type="entry name" value="Peptidase_M1_dom"/>
</dbReference>
<proteinExistence type="predicted"/>
<keyword evidence="3" id="KW-0031">Aminopeptidase</keyword>
<dbReference type="InterPro" id="IPR034015">
    <property type="entry name" value="M1_LTA4H"/>
</dbReference>
<dbReference type="SUPFAM" id="SSF55486">
    <property type="entry name" value="Metalloproteases ('zincins'), catalytic domain"/>
    <property type="match status" value="1"/>
</dbReference>
<dbReference type="CDD" id="cd09603">
    <property type="entry name" value="M1_APN_like"/>
    <property type="match status" value="1"/>
</dbReference>
<dbReference type="InterPro" id="IPR042097">
    <property type="entry name" value="Aminopeptidase_N-like_N_sf"/>
</dbReference>
<dbReference type="Proteomes" id="UP001337681">
    <property type="component" value="Unassembled WGS sequence"/>
</dbReference>
<dbReference type="SUPFAM" id="SSF63737">
    <property type="entry name" value="Leukotriene A4 hydrolase N-terminal domain"/>
    <property type="match status" value="1"/>
</dbReference>
<dbReference type="Pfam" id="PF01433">
    <property type="entry name" value="Peptidase_M1"/>
    <property type="match status" value="1"/>
</dbReference>
<keyword evidence="3" id="KW-0645">Protease</keyword>
<evidence type="ECO:0000259" key="2">
    <source>
        <dbReference type="Pfam" id="PF01433"/>
    </source>
</evidence>
<keyword evidence="1" id="KW-0732">Signal</keyword>
<dbReference type="RefSeq" id="WP_330146275.1">
    <property type="nucleotide sequence ID" value="NZ_JAZDQU010000002.1"/>
</dbReference>
<keyword evidence="3" id="KW-0378">Hydrolase</keyword>
<dbReference type="PANTHER" id="PTHR45726">
    <property type="entry name" value="LEUKOTRIENE A-4 HYDROLASE"/>
    <property type="match status" value="1"/>
</dbReference>
<dbReference type="InterPro" id="IPR027268">
    <property type="entry name" value="Peptidase_M4/M1_CTD_sf"/>
</dbReference>
<gene>
    <name evidence="3" type="ORF">VRU49_08105</name>
</gene>